<evidence type="ECO:0000259" key="3">
    <source>
        <dbReference type="PROSITE" id="PS51677"/>
    </source>
</evidence>
<proteinExistence type="predicted"/>
<dbReference type="EMBL" id="RHLK01000012">
    <property type="protein sequence ID" value="MVP01389.1"/>
    <property type="molecule type" value="Genomic_DNA"/>
</dbReference>
<dbReference type="InterPro" id="IPR011330">
    <property type="entry name" value="Glyco_hydro/deAcase_b/a-brl"/>
</dbReference>
<keyword evidence="2" id="KW-0472">Membrane</keyword>
<feature type="transmembrane region" description="Helical" evidence="2">
    <location>
        <begin position="6"/>
        <end position="24"/>
    </location>
</feature>
<dbReference type="GO" id="GO:0005975">
    <property type="term" value="P:carbohydrate metabolic process"/>
    <property type="evidence" value="ECO:0007669"/>
    <property type="project" value="InterPro"/>
</dbReference>
<dbReference type="InterPro" id="IPR054467">
    <property type="entry name" value="YkoP-like_dom"/>
</dbReference>
<keyword evidence="2" id="KW-0812">Transmembrane</keyword>
<gene>
    <name evidence="4" type="ORF">EDM21_17985</name>
</gene>
<accession>A0A7X3K0M0</accession>
<dbReference type="SUPFAM" id="SSF88713">
    <property type="entry name" value="Glycoside hydrolase/deacetylase"/>
    <property type="match status" value="1"/>
</dbReference>
<dbReference type="GO" id="GO:0016810">
    <property type="term" value="F:hydrolase activity, acting on carbon-nitrogen (but not peptide) bonds"/>
    <property type="evidence" value="ECO:0007669"/>
    <property type="project" value="InterPro"/>
</dbReference>
<dbReference type="OrthoDB" id="2649545at2"/>
<evidence type="ECO:0000313" key="4">
    <source>
        <dbReference type="EMBL" id="MVP01389.1"/>
    </source>
</evidence>
<sequence length="501" mass="56606">MFEQVLWMVLLFCTAYTLLPTVLIRRFGFGVYRGRNDCRSAALTFDDGPDPRYTPRLLDLLAASGARATFFVLGAKAEHHPELIRRMHEEGHLVGLHNYKHHSNGLMTPWKVRRSLRQSADIIERIIGTRPVHYRPPWGVFNVFDLLLIRRFRIVLWSTAACDWRSSGGKEKILLRLRGRIRSGAVILLHDSGDTLGANREAPAHMLEALAEILAEARRSGLCFERVDEQLRGRRADGAALPEAAVQPSGPAGCRAGIHRSRRRSGAVALWMRWERMFHRLYRVRPADPHHRFLHYRLLTYRGQELPLGDGERIRPGDLVAELHLGNEWLCEACARSGSVMQLAVHMIRSMESTMPVLAGCLLGEDTPARIKGVYGISMIHRGTERFGFTVLPLKNGLWRWVTTRYLHVLMGMLHPGGFRRLHTNKAQLEPRIIAMSAVHMRQRYASVTPVKQACGLLPPEADPSDDGGPRYEGKPGGMMTAEDDFAYIPEWSDAPLPPLT</sequence>
<feature type="region of interest" description="Disordered" evidence="1">
    <location>
        <begin position="457"/>
        <end position="477"/>
    </location>
</feature>
<evidence type="ECO:0000256" key="2">
    <source>
        <dbReference type="SAM" id="Phobius"/>
    </source>
</evidence>
<feature type="domain" description="NodB homology" evidence="3">
    <location>
        <begin position="39"/>
        <end position="225"/>
    </location>
</feature>
<comment type="caution">
    <text evidence="4">The sequence shown here is derived from an EMBL/GenBank/DDBJ whole genome shotgun (WGS) entry which is preliminary data.</text>
</comment>
<evidence type="ECO:0000256" key="1">
    <source>
        <dbReference type="SAM" id="MobiDB-lite"/>
    </source>
</evidence>
<dbReference type="InterPro" id="IPR002509">
    <property type="entry name" value="NODB_dom"/>
</dbReference>
<reference evidence="4 5" key="1">
    <citation type="journal article" date="2019" name="Microorganisms">
        <title>Paenibacillus lutrae sp. nov., A Chitinolytic Species Isolated from A River Otter in Castril Natural Park, Granada, Spain.</title>
        <authorList>
            <person name="Rodriguez M."/>
            <person name="Reina J.C."/>
            <person name="Bejar V."/>
            <person name="Llamas I."/>
        </authorList>
    </citation>
    <scope>NUCLEOTIDE SEQUENCE [LARGE SCALE GENOMIC DNA]</scope>
    <source>
        <strain evidence="4 5">N10</strain>
    </source>
</reference>
<dbReference type="PANTHER" id="PTHR10587">
    <property type="entry name" value="GLYCOSYL TRANSFERASE-RELATED"/>
    <property type="match status" value="1"/>
</dbReference>
<organism evidence="4 5">
    <name type="scientific">Paenibacillus lutrae</name>
    <dbReference type="NCBI Taxonomy" id="2078573"/>
    <lineage>
        <taxon>Bacteria</taxon>
        <taxon>Bacillati</taxon>
        <taxon>Bacillota</taxon>
        <taxon>Bacilli</taxon>
        <taxon>Bacillales</taxon>
        <taxon>Paenibacillaceae</taxon>
        <taxon>Paenibacillus</taxon>
    </lineage>
</organism>
<dbReference type="Gene3D" id="3.20.20.370">
    <property type="entry name" value="Glycoside hydrolase/deacetylase"/>
    <property type="match status" value="1"/>
</dbReference>
<dbReference type="Proteomes" id="UP000490800">
    <property type="component" value="Unassembled WGS sequence"/>
</dbReference>
<dbReference type="PROSITE" id="PS51677">
    <property type="entry name" value="NODB"/>
    <property type="match status" value="1"/>
</dbReference>
<protein>
    <submittedName>
        <fullName evidence="4">Polysaccharide deacetylase family protein</fullName>
    </submittedName>
</protein>
<dbReference type="Pfam" id="PF01522">
    <property type="entry name" value="Polysacc_deac_1"/>
    <property type="match status" value="1"/>
</dbReference>
<dbReference type="PANTHER" id="PTHR10587:SF137">
    <property type="entry name" value="4-DEOXY-4-FORMAMIDO-L-ARABINOSE-PHOSPHOUNDECAPRENOL DEFORMYLASE ARND-RELATED"/>
    <property type="match status" value="1"/>
</dbReference>
<dbReference type="AlphaFoldDB" id="A0A7X3K0M0"/>
<dbReference type="Pfam" id="PF22790">
    <property type="entry name" value="YkoP"/>
    <property type="match status" value="1"/>
</dbReference>
<keyword evidence="5" id="KW-1185">Reference proteome</keyword>
<evidence type="ECO:0000313" key="5">
    <source>
        <dbReference type="Proteomes" id="UP000490800"/>
    </source>
</evidence>
<dbReference type="CDD" id="cd10959">
    <property type="entry name" value="CE4_NodB_like_3"/>
    <property type="match status" value="1"/>
</dbReference>
<name>A0A7X3K0M0_9BACL</name>
<dbReference type="InterPro" id="IPR050248">
    <property type="entry name" value="Polysacc_deacetylase_ArnD"/>
</dbReference>
<dbReference type="RefSeq" id="WP_157337748.1">
    <property type="nucleotide sequence ID" value="NZ_RHLK01000012.1"/>
</dbReference>
<keyword evidence="2" id="KW-1133">Transmembrane helix</keyword>